<dbReference type="RefSeq" id="XP_024727903.1">
    <property type="nucleotide sequence ID" value="XM_024887475.1"/>
</dbReference>
<proteinExistence type="predicted"/>
<dbReference type="Proteomes" id="UP000235371">
    <property type="component" value="Unassembled WGS sequence"/>
</dbReference>
<sequence>MAEPLSVTGGIGAAIKILSLAAQSYLSIKGGLKAYQLVGRQLLDYQEDFKGSKIRLESWCKAWRIKSADQTSFGIRLWGIEGWAFIERKLSTIDELCEDLIQFLKPFDNNDNDKDIQGYVQKLREHREKVKRSTRKRLVKEPPSGIQAKAEFLANLPEDRRGALEQRKDHQKAIAEVTGAMVKFDLITGTSEKAGQKATALKECLDILDAISLNLFFSRYPDVQRSASVNERVEAVEKRHHQKILEHAQKLRGAARILYQTCSGRCIDDTRLAIELTDPKDLECEISTYRVIYEATSQNCQEFSLRALQSKPPQCDRNTFADACKAALDNVTHFGSPLGLNETQYYALQIFTRQIRLQEQTLAGLLGDIAERTTVDRWTLFPIQQRWGLSHLLAESSLHLLGTSWLSALSSVNLNRLQDDEAPRYLLRTLEADQERCTLLMKLRAWAKMGLIDLECWCVGILLVEVMYGFKVSNVVKSEGRTLLVLADESRIGTDGAEVKGRWGSPYSKAIAHCFKESTQLSKQEKDKEKYHEMLVEFYKVVFLPIQKQSKENEEDDEA</sequence>
<dbReference type="EMBL" id="KZ613912">
    <property type="protein sequence ID" value="PMD50999.1"/>
    <property type="molecule type" value="Genomic_DNA"/>
</dbReference>
<protein>
    <submittedName>
        <fullName evidence="1">Uncharacterized protein</fullName>
    </submittedName>
</protein>
<keyword evidence="2" id="KW-1185">Reference proteome</keyword>
<dbReference type="OrthoDB" id="10341751at2759"/>
<reference evidence="1 2" key="1">
    <citation type="submission" date="2016-04" db="EMBL/GenBank/DDBJ databases">
        <title>A degradative enzymes factory behind the ericoid mycorrhizal symbiosis.</title>
        <authorList>
            <consortium name="DOE Joint Genome Institute"/>
            <person name="Martino E."/>
            <person name="Morin E."/>
            <person name="Grelet G."/>
            <person name="Kuo A."/>
            <person name="Kohler A."/>
            <person name="Daghino S."/>
            <person name="Barry K."/>
            <person name="Choi C."/>
            <person name="Cichocki N."/>
            <person name="Clum A."/>
            <person name="Copeland A."/>
            <person name="Hainaut M."/>
            <person name="Haridas S."/>
            <person name="Labutti K."/>
            <person name="Lindquist E."/>
            <person name="Lipzen A."/>
            <person name="Khouja H.-R."/>
            <person name="Murat C."/>
            <person name="Ohm R."/>
            <person name="Olson A."/>
            <person name="Spatafora J."/>
            <person name="Veneault-Fourrey C."/>
            <person name="Henrissat B."/>
            <person name="Grigoriev I."/>
            <person name="Martin F."/>
            <person name="Perotto S."/>
        </authorList>
    </citation>
    <scope>NUCLEOTIDE SEQUENCE [LARGE SCALE GENOMIC DNA]</scope>
    <source>
        <strain evidence="1 2">E</strain>
    </source>
</reference>
<dbReference type="AlphaFoldDB" id="A0A2J6SJR0"/>
<dbReference type="GeneID" id="36595551"/>
<organism evidence="1 2">
    <name type="scientific">Hyaloscypha bicolor E</name>
    <dbReference type="NCBI Taxonomy" id="1095630"/>
    <lineage>
        <taxon>Eukaryota</taxon>
        <taxon>Fungi</taxon>
        <taxon>Dikarya</taxon>
        <taxon>Ascomycota</taxon>
        <taxon>Pezizomycotina</taxon>
        <taxon>Leotiomycetes</taxon>
        <taxon>Helotiales</taxon>
        <taxon>Hyaloscyphaceae</taxon>
        <taxon>Hyaloscypha</taxon>
        <taxon>Hyaloscypha bicolor</taxon>
    </lineage>
</organism>
<gene>
    <name evidence="1" type="ORF">K444DRAFT_668968</name>
</gene>
<evidence type="ECO:0000313" key="2">
    <source>
        <dbReference type="Proteomes" id="UP000235371"/>
    </source>
</evidence>
<dbReference type="InParanoid" id="A0A2J6SJR0"/>
<accession>A0A2J6SJR0</accession>
<name>A0A2J6SJR0_9HELO</name>
<evidence type="ECO:0000313" key="1">
    <source>
        <dbReference type="EMBL" id="PMD50999.1"/>
    </source>
</evidence>